<evidence type="ECO:0000313" key="1">
    <source>
        <dbReference type="EMBL" id="KAH3880924.1"/>
    </source>
</evidence>
<evidence type="ECO:0000313" key="2">
    <source>
        <dbReference type="Proteomes" id="UP000828390"/>
    </source>
</evidence>
<dbReference type="AlphaFoldDB" id="A0A9D4MS30"/>
<sequence>MLMKLPGNQRLWDQHLGISGSRITYKLSSEIPMTLRYLESRRMALLFTVPCLISGKRGLL</sequence>
<dbReference type="Proteomes" id="UP000828390">
    <property type="component" value="Unassembled WGS sequence"/>
</dbReference>
<proteinExistence type="predicted"/>
<gene>
    <name evidence="1" type="ORF">DPMN_004846</name>
</gene>
<dbReference type="EMBL" id="JAIWYP010000001">
    <property type="protein sequence ID" value="KAH3880924.1"/>
    <property type="molecule type" value="Genomic_DNA"/>
</dbReference>
<organism evidence="1 2">
    <name type="scientific">Dreissena polymorpha</name>
    <name type="common">Zebra mussel</name>
    <name type="synonym">Mytilus polymorpha</name>
    <dbReference type="NCBI Taxonomy" id="45954"/>
    <lineage>
        <taxon>Eukaryota</taxon>
        <taxon>Metazoa</taxon>
        <taxon>Spiralia</taxon>
        <taxon>Lophotrochozoa</taxon>
        <taxon>Mollusca</taxon>
        <taxon>Bivalvia</taxon>
        <taxon>Autobranchia</taxon>
        <taxon>Heteroconchia</taxon>
        <taxon>Euheterodonta</taxon>
        <taxon>Imparidentia</taxon>
        <taxon>Neoheterodontei</taxon>
        <taxon>Myida</taxon>
        <taxon>Dreissenoidea</taxon>
        <taxon>Dreissenidae</taxon>
        <taxon>Dreissena</taxon>
    </lineage>
</organism>
<reference evidence="1" key="1">
    <citation type="journal article" date="2019" name="bioRxiv">
        <title>The Genome of the Zebra Mussel, Dreissena polymorpha: A Resource for Invasive Species Research.</title>
        <authorList>
            <person name="McCartney M.A."/>
            <person name="Auch B."/>
            <person name="Kono T."/>
            <person name="Mallez S."/>
            <person name="Zhang Y."/>
            <person name="Obille A."/>
            <person name="Becker A."/>
            <person name="Abrahante J.E."/>
            <person name="Garbe J."/>
            <person name="Badalamenti J.P."/>
            <person name="Herman A."/>
            <person name="Mangelson H."/>
            <person name="Liachko I."/>
            <person name="Sullivan S."/>
            <person name="Sone E.D."/>
            <person name="Koren S."/>
            <person name="Silverstein K.A.T."/>
            <person name="Beckman K.B."/>
            <person name="Gohl D.M."/>
        </authorList>
    </citation>
    <scope>NUCLEOTIDE SEQUENCE</scope>
    <source>
        <strain evidence="1">Duluth1</strain>
        <tissue evidence="1">Whole animal</tissue>
    </source>
</reference>
<protein>
    <submittedName>
        <fullName evidence="1">Uncharacterized protein</fullName>
    </submittedName>
</protein>
<reference evidence="1" key="2">
    <citation type="submission" date="2020-11" db="EMBL/GenBank/DDBJ databases">
        <authorList>
            <person name="McCartney M.A."/>
            <person name="Auch B."/>
            <person name="Kono T."/>
            <person name="Mallez S."/>
            <person name="Becker A."/>
            <person name="Gohl D.M."/>
            <person name="Silverstein K.A.T."/>
            <person name="Koren S."/>
            <person name="Bechman K.B."/>
            <person name="Herman A."/>
            <person name="Abrahante J.E."/>
            <person name="Garbe J."/>
        </authorList>
    </citation>
    <scope>NUCLEOTIDE SEQUENCE</scope>
    <source>
        <strain evidence="1">Duluth1</strain>
        <tissue evidence="1">Whole animal</tissue>
    </source>
</reference>
<keyword evidence="2" id="KW-1185">Reference proteome</keyword>
<name>A0A9D4MS30_DREPO</name>
<accession>A0A9D4MS30</accession>
<comment type="caution">
    <text evidence="1">The sequence shown here is derived from an EMBL/GenBank/DDBJ whole genome shotgun (WGS) entry which is preliminary data.</text>
</comment>